<evidence type="ECO:0000313" key="7">
    <source>
        <dbReference type="Proteomes" id="UP000295151"/>
    </source>
</evidence>
<feature type="region of interest" description="Disordered" evidence="3">
    <location>
        <begin position="270"/>
        <end position="294"/>
    </location>
</feature>
<dbReference type="PRINTS" id="PR00153">
    <property type="entry name" value="CSAPPISMRASE"/>
</dbReference>
<dbReference type="GO" id="GO:0003755">
    <property type="term" value="F:peptidyl-prolyl cis-trans isomerase activity"/>
    <property type="evidence" value="ECO:0007669"/>
    <property type="project" value="UniProtKB-UniRule"/>
</dbReference>
<dbReference type="SUPFAM" id="SSF50891">
    <property type="entry name" value="Cyclophilin-like"/>
    <property type="match status" value="1"/>
</dbReference>
<name>A0A4R7T9L7_9ACTN</name>
<dbReference type="InterPro" id="IPR029000">
    <property type="entry name" value="Cyclophilin-like_dom_sf"/>
</dbReference>
<dbReference type="Pfam" id="PF00160">
    <property type="entry name" value="Pro_isomerase"/>
    <property type="match status" value="1"/>
</dbReference>
<feature type="transmembrane region" description="Helical" evidence="4">
    <location>
        <begin position="31"/>
        <end position="53"/>
    </location>
</feature>
<feature type="domain" description="PPIase cyclophilin-type" evidence="5">
    <location>
        <begin position="138"/>
        <end position="292"/>
    </location>
</feature>
<keyword evidence="4" id="KW-1133">Transmembrane helix</keyword>
<gene>
    <name evidence="6" type="ORF">EV138_2121</name>
</gene>
<dbReference type="Proteomes" id="UP000295151">
    <property type="component" value="Unassembled WGS sequence"/>
</dbReference>
<comment type="catalytic activity">
    <reaction evidence="2">
        <text>[protein]-peptidylproline (omega=180) = [protein]-peptidylproline (omega=0)</text>
        <dbReference type="Rhea" id="RHEA:16237"/>
        <dbReference type="Rhea" id="RHEA-COMP:10747"/>
        <dbReference type="Rhea" id="RHEA-COMP:10748"/>
        <dbReference type="ChEBI" id="CHEBI:83833"/>
        <dbReference type="ChEBI" id="CHEBI:83834"/>
        <dbReference type="EC" id="5.2.1.8"/>
    </reaction>
</comment>
<keyword evidence="7" id="KW-1185">Reference proteome</keyword>
<evidence type="ECO:0000256" key="2">
    <source>
        <dbReference type="RuleBase" id="RU363019"/>
    </source>
</evidence>
<evidence type="ECO:0000313" key="6">
    <source>
        <dbReference type="EMBL" id="TDU88575.1"/>
    </source>
</evidence>
<evidence type="ECO:0000256" key="4">
    <source>
        <dbReference type="SAM" id="Phobius"/>
    </source>
</evidence>
<dbReference type="AlphaFoldDB" id="A0A4R7T9L7"/>
<keyword evidence="4" id="KW-0472">Membrane</keyword>
<organism evidence="6 7">
    <name type="scientific">Kribbella voronezhensis</name>
    <dbReference type="NCBI Taxonomy" id="2512212"/>
    <lineage>
        <taxon>Bacteria</taxon>
        <taxon>Bacillati</taxon>
        <taxon>Actinomycetota</taxon>
        <taxon>Actinomycetes</taxon>
        <taxon>Propionibacteriales</taxon>
        <taxon>Kribbellaceae</taxon>
        <taxon>Kribbella</taxon>
    </lineage>
</organism>
<reference evidence="6 7" key="1">
    <citation type="submission" date="2019-03" db="EMBL/GenBank/DDBJ databases">
        <title>Genomic Encyclopedia of Type Strains, Phase III (KMG-III): the genomes of soil and plant-associated and newly described type strains.</title>
        <authorList>
            <person name="Whitman W."/>
        </authorList>
    </citation>
    <scope>NUCLEOTIDE SEQUENCE [LARGE SCALE GENOMIC DNA]</scope>
    <source>
        <strain evidence="6 7">VKM Ac-2575</strain>
    </source>
</reference>
<dbReference type="RefSeq" id="WP_133978182.1">
    <property type="nucleotide sequence ID" value="NZ_SOCE01000001.1"/>
</dbReference>
<keyword evidence="4" id="KW-0812">Transmembrane</keyword>
<dbReference type="OrthoDB" id="5507614at2"/>
<evidence type="ECO:0000259" key="5">
    <source>
        <dbReference type="PROSITE" id="PS50072"/>
    </source>
</evidence>
<keyword evidence="2" id="KW-0697">Rotamase</keyword>
<dbReference type="PANTHER" id="PTHR45625">
    <property type="entry name" value="PEPTIDYL-PROLYL CIS-TRANS ISOMERASE-RELATED"/>
    <property type="match status" value="1"/>
</dbReference>
<dbReference type="InterPro" id="IPR002130">
    <property type="entry name" value="Cyclophilin-type_PPIase_dom"/>
</dbReference>
<feature type="region of interest" description="Disordered" evidence="3">
    <location>
        <begin position="57"/>
        <end position="129"/>
    </location>
</feature>
<feature type="compositionally biased region" description="Low complexity" evidence="3">
    <location>
        <begin position="61"/>
        <end position="79"/>
    </location>
</feature>
<comment type="similarity">
    <text evidence="2">Belongs to the cyclophilin-type PPIase family.</text>
</comment>
<dbReference type="Gene3D" id="2.40.100.10">
    <property type="entry name" value="Cyclophilin-like"/>
    <property type="match status" value="1"/>
</dbReference>
<dbReference type="CDD" id="cd00317">
    <property type="entry name" value="cyclophilin"/>
    <property type="match status" value="1"/>
</dbReference>
<proteinExistence type="inferred from homology"/>
<dbReference type="EMBL" id="SOCE01000001">
    <property type="protein sequence ID" value="TDU88575.1"/>
    <property type="molecule type" value="Genomic_DNA"/>
</dbReference>
<dbReference type="InterPro" id="IPR044666">
    <property type="entry name" value="Cyclophilin_A-like"/>
</dbReference>
<dbReference type="EC" id="5.2.1.8" evidence="2"/>
<evidence type="ECO:0000256" key="1">
    <source>
        <dbReference type="ARBA" id="ARBA00002388"/>
    </source>
</evidence>
<sequence>MSKKTHQQQLAQRKAQRQAERDAERRRQRRMLTVTITAIVAVVVVIVGLFVALGTNDKDTPAAGDTPSPSSTAPSAPGAENKPKSIPTALAAAPQRTTPLASEVDCSYKKSTEPASKPVNAPANGKVKASGTSKVTLGTSIGDLHLKLDSALAPCTVKSFLNLVGQKYFDNTKCHRLTVGAGLQVLQCGDPSGSGSGGPGYSFNDEVYPQLKYGRGILAMANAGPNTNGSQFFIVYGDASALTPAYTAFGTVDEAGLKAIDKVANAGVVPSPQGGPTDGAPYTPVEIKSATAAA</sequence>
<protein>
    <recommendedName>
        <fullName evidence="2">Peptidyl-prolyl cis-trans isomerase</fullName>
        <shortName evidence="2">PPIase</shortName>
        <ecNumber evidence="2">5.2.1.8</ecNumber>
    </recommendedName>
</protein>
<dbReference type="PROSITE" id="PS50072">
    <property type="entry name" value="CSA_PPIASE_2"/>
    <property type="match status" value="1"/>
</dbReference>
<feature type="region of interest" description="Disordered" evidence="3">
    <location>
        <begin position="1"/>
        <end position="27"/>
    </location>
</feature>
<evidence type="ECO:0000256" key="3">
    <source>
        <dbReference type="SAM" id="MobiDB-lite"/>
    </source>
</evidence>
<keyword evidence="2 6" id="KW-0413">Isomerase</keyword>
<dbReference type="PANTHER" id="PTHR45625:SF3">
    <property type="entry name" value="PEPTIDYL-PROLYL CIS-TRANS ISOMERASE B-RELATED"/>
    <property type="match status" value="1"/>
</dbReference>
<comment type="function">
    <text evidence="1 2">PPIases accelerate the folding of proteins. It catalyzes the cis-trans isomerization of proline imidic peptide bonds in oligopeptides.</text>
</comment>
<comment type="caution">
    <text evidence="6">The sequence shown here is derived from an EMBL/GenBank/DDBJ whole genome shotgun (WGS) entry which is preliminary data.</text>
</comment>
<accession>A0A4R7T9L7</accession>